<dbReference type="PATRIC" id="fig|476652.3.peg.4755"/>
<gene>
    <name evidence="1" type="ORF">DEAC_c44730</name>
</gene>
<evidence type="ECO:0000313" key="1">
    <source>
        <dbReference type="EMBL" id="KLU63625.1"/>
    </source>
</evidence>
<dbReference type="EMBL" id="LDZY01000041">
    <property type="protein sequence ID" value="KLU63625.1"/>
    <property type="molecule type" value="Genomic_DNA"/>
</dbReference>
<sequence>MLVKLCNILKLPNGKTIITSTQACDVRRFDLVLIPHVYEDILKQLFLNSMNQLISNKDKIIENCKIIKQVLTDTASLDVQSEDLHHELTLVTELIRQCVDENLMTHTLGFTHFMGQ</sequence>
<proteinExistence type="predicted"/>
<organism evidence="1 2">
    <name type="scientific">Desulfosporosinus acididurans</name>
    <dbReference type="NCBI Taxonomy" id="476652"/>
    <lineage>
        <taxon>Bacteria</taxon>
        <taxon>Bacillati</taxon>
        <taxon>Bacillota</taxon>
        <taxon>Clostridia</taxon>
        <taxon>Eubacteriales</taxon>
        <taxon>Desulfitobacteriaceae</taxon>
        <taxon>Desulfosporosinus</taxon>
    </lineage>
</organism>
<dbReference type="RefSeq" id="WP_047812201.1">
    <property type="nucleotide sequence ID" value="NZ_LDZY01000041.1"/>
</dbReference>
<comment type="caution">
    <text evidence="1">The sequence shown here is derived from an EMBL/GenBank/DDBJ whole genome shotgun (WGS) entry which is preliminary data.</text>
</comment>
<keyword evidence="2" id="KW-1185">Reference proteome</keyword>
<protein>
    <submittedName>
        <fullName evidence="1">Uncharacterized protein</fullName>
    </submittedName>
</protein>
<accession>A0A0J1FJL7</accession>
<name>A0A0J1FJL7_9FIRM</name>
<evidence type="ECO:0000313" key="2">
    <source>
        <dbReference type="Proteomes" id="UP000036356"/>
    </source>
</evidence>
<dbReference type="AlphaFoldDB" id="A0A0J1FJL7"/>
<reference evidence="1 2" key="1">
    <citation type="submission" date="2015-06" db="EMBL/GenBank/DDBJ databases">
        <title>Draft genome of the moderately acidophilic sulfate reducer Candidatus Desulfosporosinus acididurans strain M1.</title>
        <authorList>
            <person name="Poehlein A."/>
            <person name="Petzsch P."/>
            <person name="Johnson B.D."/>
            <person name="Schloemann M."/>
            <person name="Daniel R."/>
            <person name="Muehling M."/>
        </authorList>
    </citation>
    <scope>NUCLEOTIDE SEQUENCE [LARGE SCALE GENOMIC DNA]</scope>
    <source>
        <strain evidence="1 2">M1</strain>
    </source>
</reference>
<dbReference type="Proteomes" id="UP000036356">
    <property type="component" value="Unassembled WGS sequence"/>
</dbReference>
<dbReference type="STRING" id="476652.DEAC_c44730"/>